<sequence length="84" mass="8680">MRLVCLVPCDTIGSLAPTLTFGSSNFTVSASTFNLGPISNGSTDCIAGLAGGGSSWWIIGDVFLQNVYTVFDVANTRVGFADLA</sequence>
<dbReference type="OrthoDB" id="15189at2759"/>
<dbReference type="Gene3D" id="2.40.70.10">
    <property type="entry name" value="Acid Proteases"/>
    <property type="match status" value="1"/>
</dbReference>
<evidence type="ECO:0000313" key="3">
    <source>
        <dbReference type="EMBL" id="KIJ12195.1"/>
    </source>
</evidence>
<dbReference type="HOGENOM" id="CLU_013253_6_3_1"/>
<evidence type="ECO:0000313" key="4">
    <source>
        <dbReference type="Proteomes" id="UP000053647"/>
    </source>
</evidence>
<organism evidence="3 4">
    <name type="scientific">Paxillus involutus ATCC 200175</name>
    <dbReference type="NCBI Taxonomy" id="664439"/>
    <lineage>
        <taxon>Eukaryota</taxon>
        <taxon>Fungi</taxon>
        <taxon>Dikarya</taxon>
        <taxon>Basidiomycota</taxon>
        <taxon>Agaricomycotina</taxon>
        <taxon>Agaricomycetes</taxon>
        <taxon>Agaricomycetidae</taxon>
        <taxon>Boletales</taxon>
        <taxon>Paxilineae</taxon>
        <taxon>Paxillaceae</taxon>
        <taxon>Paxillus</taxon>
    </lineage>
</organism>
<dbReference type="PANTHER" id="PTHR47966">
    <property type="entry name" value="BETA-SITE APP-CLEAVING ENZYME, ISOFORM A-RELATED"/>
    <property type="match status" value="1"/>
</dbReference>
<accession>A0A0C9T996</accession>
<dbReference type="EMBL" id="KN819367">
    <property type="protein sequence ID" value="KIJ12195.1"/>
    <property type="molecule type" value="Genomic_DNA"/>
</dbReference>
<dbReference type="PROSITE" id="PS51767">
    <property type="entry name" value="PEPTIDASE_A1"/>
    <property type="match status" value="1"/>
</dbReference>
<protein>
    <recommendedName>
        <fullName evidence="2">Peptidase A1 domain-containing protein</fullName>
    </recommendedName>
</protein>
<gene>
    <name evidence="3" type="ORF">PAXINDRAFT_118293</name>
</gene>
<reference evidence="3 4" key="1">
    <citation type="submission" date="2014-06" db="EMBL/GenBank/DDBJ databases">
        <authorList>
            <consortium name="DOE Joint Genome Institute"/>
            <person name="Kuo A."/>
            <person name="Kohler A."/>
            <person name="Nagy L.G."/>
            <person name="Floudas D."/>
            <person name="Copeland A."/>
            <person name="Barry K.W."/>
            <person name="Cichocki N."/>
            <person name="Veneault-Fourrey C."/>
            <person name="LaButti K."/>
            <person name="Lindquist E.A."/>
            <person name="Lipzen A."/>
            <person name="Lundell T."/>
            <person name="Morin E."/>
            <person name="Murat C."/>
            <person name="Sun H."/>
            <person name="Tunlid A."/>
            <person name="Henrissat B."/>
            <person name="Grigoriev I.V."/>
            <person name="Hibbett D.S."/>
            <person name="Martin F."/>
            <person name="Nordberg H.P."/>
            <person name="Cantor M.N."/>
            <person name="Hua S.X."/>
        </authorList>
    </citation>
    <scope>NUCLEOTIDE SEQUENCE [LARGE SCALE GENOMIC DNA]</scope>
    <source>
        <strain evidence="3 4">ATCC 200175</strain>
    </source>
</reference>
<dbReference type="InterPro" id="IPR001461">
    <property type="entry name" value="Aspartic_peptidase_A1"/>
</dbReference>
<name>A0A0C9T996_PAXIN</name>
<dbReference type="InterPro" id="IPR033121">
    <property type="entry name" value="PEPTIDASE_A1"/>
</dbReference>
<dbReference type="GO" id="GO:0006508">
    <property type="term" value="P:proteolysis"/>
    <property type="evidence" value="ECO:0007669"/>
    <property type="project" value="InterPro"/>
</dbReference>
<dbReference type="GO" id="GO:0004190">
    <property type="term" value="F:aspartic-type endopeptidase activity"/>
    <property type="evidence" value="ECO:0007669"/>
    <property type="project" value="InterPro"/>
</dbReference>
<dbReference type="SUPFAM" id="SSF50630">
    <property type="entry name" value="Acid proteases"/>
    <property type="match status" value="1"/>
</dbReference>
<reference evidence="4" key="2">
    <citation type="submission" date="2015-01" db="EMBL/GenBank/DDBJ databases">
        <title>Evolutionary Origins and Diversification of the Mycorrhizal Mutualists.</title>
        <authorList>
            <consortium name="DOE Joint Genome Institute"/>
            <consortium name="Mycorrhizal Genomics Consortium"/>
            <person name="Kohler A."/>
            <person name="Kuo A."/>
            <person name="Nagy L.G."/>
            <person name="Floudas D."/>
            <person name="Copeland A."/>
            <person name="Barry K.W."/>
            <person name="Cichocki N."/>
            <person name="Veneault-Fourrey C."/>
            <person name="LaButti K."/>
            <person name="Lindquist E.A."/>
            <person name="Lipzen A."/>
            <person name="Lundell T."/>
            <person name="Morin E."/>
            <person name="Murat C."/>
            <person name="Riley R."/>
            <person name="Ohm R."/>
            <person name="Sun H."/>
            <person name="Tunlid A."/>
            <person name="Henrissat B."/>
            <person name="Grigoriev I.V."/>
            <person name="Hibbett D.S."/>
            <person name="Martin F."/>
        </authorList>
    </citation>
    <scope>NUCLEOTIDE SEQUENCE [LARGE SCALE GENOMIC DNA]</scope>
    <source>
        <strain evidence="4">ATCC 200175</strain>
    </source>
</reference>
<proteinExistence type="inferred from homology"/>
<feature type="domain" description="Peptidase A1" evidence="2">
    <location>
        <begin position="1"/>
        <end position="81"/>
    </location>
</feature>
<evidence type="ECO:0000259" key="2">
    <source>
        <dbReference type="PROSITE" id="PS51767"/>
    </source>
</evidence>
<dbReference type="Pfam" id="PF00026">
    <property type="entry name" value="Asp"/>
    <property type="match status" value="1"/>
</dbReference>
<dbReference type="PANTHER" id="PTHR47966:SF51">
    <property type="entry name" value="BETA-SITE APP-CLEAVING ENZYME, ISOFORM A-RELATED"/>
    <property type="match status" value="1"/>
</dbReference>
<evidence type="ECO:0000256" key="1">
    <source>
        <dbReference type="ARBA" id="ARBA00007447"/>
    </source>
</evidence>
<dbReference type="AlphaFoldDB" id="A0A0C9T996"/>
<comment type="similarity">
    <text evidence="1">Belongs to the peptidase A1 family.</text>
</comment>
<dbReference type="InterPro" id="IPR021109">
    <property type="entry name" value="Peptidase_aspartic_dom_sf"/>
</dbReference>
<keyword evidence="4" id="KW-1185">Reference proteome</keyword>
<dbReference type="Proteomes" id="UP000053647">
    <property type="component" value="Unassembled WGS sequence"/>
</dbReference>